<feature type="signal peptide" evidence="15">
    <location>
        <begin position="1"/>
        <end position="49"/>
    </location>
</feature>
<feature type="chain" id="PRO_5002740562" description="microbial collagenase" evidence="15">
    <location>
        <begin position="50"/>
        <end position="1070"/>
    </location>
</feature>
<dbReference type="GO" id="GO:0005576">
    <property type="term" value="C:extracellular region"/>
    <property type="evidence" value="ECO:0007669"/>
    <property type="project" value="UniProtKB-SubCell"/>
</dbReference>
<keyword evidence="11" id="KW-0482">Metalloprotease</keyword>
<keyword evidence="12" id="KW-0865">Zymogen</keyword>
<feature type="region of interest" description="Disordered" evidence="14">
    <location>
        <begin position="52"/>
        <end position="80"/>
    </location>
</feature>
<evidence type="ECO:0000313" key="18">
    <source>
        <dbReference type="EMBL" id="ABX47835.1"/>
    </source>
</evidence>
<evidence type="ECO:0000256" key="13">
    <source>
        <dbReference type="PIRSR" id="PIRSR602169-1"/>
    </source>
</evidence>
<evidence type="ECO:0000256" key="12">
    <source>
        <dbReference type="ARBA" id="ARBA00023145"/>
    </source>
</evidence>
<dbReference type="GO" id="GO:0004222">
    <property type="term" value="F:metalloendopeptidase activity"/>
    <property type="evidence" value="ECO:0007669"/>
    <property type="project" value="UniProtKB-EC"/>
</dbReference>
<feature type="active site" evidence="13">
    <location>
        <position position="544"/>
    </location>
</feature>
<dbReference type="InterPro" id="IPR002169">
    <property type="entry name" value="Peptidase_M9A/M9B"/>
</dbReference>
<evidence type="ECO:0000256" key="2">
    <source>
        <dbReference type="ARBA" id="ARBA00001947"/>
    </source>
</evidence>
<keyword evidence="7" id="KW-0479">Metal-binding</keyword>
<dbReference type="PANTHER" id="PTHR13062">
    <property type="entry name" value="COLLAGENASE"/>
    <property type="match status" value="1"/>
</dbReference>
<evidence type="ECO:0000256" key="1">
    <source>
        <dbReference type="ARBA" id="ARBA00000424"/>
    </source>
</evidence>
<name>A9L0A6_SHEB9</name>
<dbReference type="Proteomes" id="UP000000770">
    <property type="component" value="Chromosome"/>
</dbReference>
<dbReference type="Pfam" id="PF04151">
    <property type="entry name" value="PPC"/>
    <property type="match status" value="3"/>
</dbReference>
<feature type="compositionally biased region" description="Low complexity" evidence="14">
    <location>
        <begin position="100"/>
        <end position="111"/>
    </location>
</feature>
<evidence type="ECO:0000259" key="17">
    <source>
        <dbReference type="Pfam" id="PF08453"/>
    </source>
</evidence>
<dbReference type="PRINTS" id="PR00931">
    <property type="entry name" value="MICOLLPTASE"/>
</dbReference>
<sequence precursor="true">MRFDASFGSTHQITPKEDLLCRLDNYGYTMKNTLLFAAISLAFATPALAHDTHTSHPLGSNTPSNPQAQPAPRPPSAPISQIESHRPLLRETPLMASPNEPTMTEQTMTEPPKMHSRKKREVSEQPPLKLQSRSAALQSNDCSDFVGKSGQALVDQLSQSTPECVGKLYSLKGSAATALFSEANVISVANAIATKAKDYTGVDVQHLESHIYFVRAALYVQFYSPNDVPAYSSAAKASLKSALNALFANAAIWTVSDDNAGVLKEALILIDSAELGADFNHATIKVLMDYDANWQASFAMNAAANSVFTTLFRAQWNDDMQALFARDQGILDALNNFQLEHRDLLGTNAEYLLVNSVKELSRLYYIDSMRPRVTQLVKNILSSTSKTEPSKVLWYAAAEMADYYDRSHCNDYNICGFKAQLEADTLPFNWKCSDSLKIRAQDLYQDQAKWACDVLTSQESYFHSKLETGMQPVGQDNNDDLELVIFGSSSEYKSLANSIFGINTDNGGMYLEGSPAGLKNQARFIAYEAEWRTPDFHVWNLQHEYVHYLDGRYNLFGDFSRGTSANTIWWIEGLAEYISYRDANTAAIAMGETGEFMLSTIFKNNYESGQDRIYRWGYLAVRFMFEHHRDDVRQILAYLRNDQYAEYQTFMDGIGTRYDNEWQGWLASGLSTADDGIVDKGPSDVDAEPSGREGNWTGPAGTISKDYSPCQVTNEAYRYTESASLKIDVPMECIDSKLGRASFSFTNTERSAQDLWIKIGGGWGDADIYFNSKSWASPEQNQGAGIGNGNYQVIKVQLNPDEYWHYITLSGDFGGVDMQVSTTELFADVDPDLGDGGVDPEPPANCGAVTLDYGQLTLGKNECISGGRNSFYFWVEEDNTQFTVTTKGGSGDANLYFNASQWADADNADAKSTQAGNQESLSFSANRGWRYITVDTATEFSGVTLTLNTGASNTPTPALIANACTTQSPLSHGELSSGKAICTADGRSDYYLWVPEGTSQLSINSAHGSGDVSLFSGTTWANAQHFDAASVTPANTQESITVDAPNVGWYYITVQSEPQSSGVALQVDLR</sequence>
<organism evidence="18 19">
    <name type="scientific">Shewanella baltica (strain OS195)</name>
    <dbReference type="NCBI Taxonomy" id="399599"/>
    <lineage>
        <taxon>Bacteria</taxon>
        <taxon>Pseudomonadati</taxon>
        <taxon>Pseudomonadota</taxon>
        <taxon>Gammaproteobacteria</taxon>
        <taxon>Alteromonadales</taxon>
        <taxon>Shewanellaceae</taxon>
        <taxon>Shewanella</taxon>
    </lineage>
</organism>
<comment type="subcellular location">
    <subcellularLocation>
        <location evidence="3">Secreted</location>
    </subcellularLocation>
</comment>
<dbReference type="Gene3D" id="3.40.30.160">
    <property type="entry name" value="Collagenase ColT, N-terminal domain"/>
    <property type="match status" value="1"/>
</dbReference>
<dbReference type="HOGENOM" id="CLU_011878_0_0_6"/>
<dbReference type="InterPro" id="IPR013661">
    <property type="entry name" value="Peptidase_M9_N_dom"/>
</dbReference>
<keyword evidence="5" id="KW-0964">Secreted</keyword>
<dbReference type="EC" id="3.4.24.3" evidence="4"/>
<dbReference type="AlphaFoldDB" id="A9L0A6"/>
<dbReference type="GO" id="GO:0006508">
    <property type="term" value="P:proteolysis"/>
    <property type="evidence" value="ECO:0007669"/>
    <property type="project" value="UniProtKB-KW"/>
</dbReference>
<gene>
    <name evidence="18" type="ordered locus">Sbal195_0657</name>
</gene>
<keyword evidence="8 15" id="KW-0732">Signal</keyword>
<evidence type="ECO:0000256" key="14">
    <source>
        <dbReference type="SAM" id="MobiDB-lite"/>
    </source>
</evidence>
<evidence type="ECO:0000256" key="10">
    <source>
        <dbReference type="ARBA" id="ARBA00022833"/>
    </source>
</evidence>
<feature type="domain" description="Peptidase C-terminal archaeal/bacterial" evidence="16">
    <location>
        <begin position="741"/>
        <end position="810"/>
    </location>
</feature>
<evidence type="ECO:0000256" key="15">
    <source>
        <dbReference type="SAM" id="SignalP"/>
    </source>
</evidence>
<dbReference type="Pfam" id="PF01752">
    <property type="entry name" value="Peptidase_M9"/>
    <property type="match status" value="1"/>
</dbReference>
<evidence type="ECO:0000256" key="7">
    <source>
        <dbReference type="ARBA" id="ARBA00022723"/>
    </source>
</evidence>
<feature type="region of interest" description="Disordered" evidence="14">
    <location>
        <begin position="92"/>
        <end position="134"/>
    </location>
</feature>
<dbReference type="InterPro" id="IPR007280">
    <property type="entry name" value="Peptidase_C_arc/bac"/>
</dbReference>
<reference evidence="18 19" key="1">
    <citation type="submission" date="2007-11" db="EMBL/GenBank/DDBJ databases">
        <title>Complete sequence of chromosome of Shewanella baltica OS195.</title>
        <authorList>
            <consortium name="US DOE Joint Genome Institute"/>
            <person name="Copeland A."/>
            <person name="Lucas S."/>
            <person name="Lapidus A."/>
            <person name="Barry K."/>
            <person name="Glavina del Rio T."/>
            <person name="Dalin E."/>
            <person name="Tice H."/>
            <person name="Pitluck S."/>
            <person name="Chain P."/>
            <person name="Malfatti S."/>
            <person name="Shin M."/>
            <person name="Vergez L."/>
            <person name="Schmutz J."/>
            <person name="Larimer F."/>
            <person name="Land M."/>
            <person name="Hauser L."/>
            <person name="Kyrpides N."/>
            <person name="Kim E."/>
            <person name="Brettar I."/>
            <person name="Rodrigues J."/>
            <person name="Konstantinidis K."/>
            <person name="Klappenbach J."/>
            <person name="Hofle M."/>
            <person name="Tiedje J."/>
            <person name="Richardson P."/>
        </authorList>
    </citation>
    <scope>NUCLEOTIDE SEQUENCE [LARGE SCALE GENOMIC DNA]</scope>
    <source>
        <strain evidence="18 19">OS195</strain>
    </source>
</reference>
<keyword evidence="10" id="KW-0862">Zinc</keyword>
<accession>A9L0A6</accession>
<dbReference type="PANTHER" id="PTHR13062:SF9">
    <property type="entry name" value="MICROBIAL COLLAGENASE"/>
    <property type="match status" value="1"/>
</dbReference>
<comment type="cofactor">
    <cofactor evidence="2">
        <name>Zn(2+)</name>
        <dbReference type="ChEBI" id="CHEBI:29105"/>
    </cofactor>
</comment>
<evidence type="ECO:0000256" key="11">
    <source>
        <dbReference type="ARBA" id="ARBA00023049"/>
    </source>
</evidence>
<evidence type="ECO:0000256" key="3">
    <source>
        <dbReference type="ARBA" id="ARBA00004613"/>
    </source>
</evidence>
<feature type="domain" description="Peptidase M9 collagenase N-terminal" evidence="17">
    <location>
        <begin position="142"/>
        <end position="321"/>
    </location>
</feature>
<feature type="domain" description="Peptidase C-terminal archaeal/bacterial" evidence="16">
    <location>
        <begin position="868"/>
        <end position="935"/>
    </location>
</feature>
<evidence type="ECO:0000259" key="16">
    <source>
        <dbReference type="Pfam" id="PF04151"/>
    </source>
</evidence>
<dbReference type="Gene3D" id="2.60.120.380">
    <property type="match status" value="3"/>
</dbReference>
<evidence type="ECO:0000256" key="5">
    <source>
        <dbReference type="ARBA" id="ARBA00022525"/>
    </source>
</evidence>
<feature type="domain" description="Peptidase C-terminal archaeal/bacterial" evidence="16">
    <location>
        <begin position="989"/>
        <end position="1056"/>
    </location>
</feature>
<evidence type="ECO:0000256" key="8">
    <source>
        <dbReference type="ARBA" id="ARBA00022729"/>
    </source>
</evidence>
<proteinExistence type="predicted"/>
<dbReference type="KEGG" id="sbn:Sbal195_0657"/>
<evidence type="ECO:0000313" key="19">
    <source>
        <dbReference type="Proteomes" id="UP000000770"/>
    </source>
</evidence>
<evidence type="ECO:0000256" key="9">
    <source>
        <dbReference type="ARBA" id="ARBA00022801"/>
    </source>
</evidence>
<dbReference type="EMBL" id="CP000891">
    <property type="protein sequence ID" value="ABX47835.1"/>
    <property type="molecule type" value="Genomic_DNA"/>
</dbReference>
<protein>
    <recommendedName>
        <fullName evidence="4">microbial collagenase</fullName>
        <ecNumber evidence="4">3.4.24.3</ecNumber>
    </recommendedName>
</protein>
<keyword evidence="9 18" id="KW-0378">Hydrolase</keyword>
<dbReference type="Pfam" id="PF08453">
    <property type="entry name" value="Peptidase_M9_N"/>
    <property type="match status" value="1"/>
</dbReference>
<dbReference type="GO" id="GO:0008270">
    <property type="term" value="F:zinc ion binding"/>
    <property type="evidence" value="ECO:0007669"/>
    <property type="project" value="InterPro"/>
</dbReference>
<evidence type="ECO:0000256" key="6">
    <source>
        <dbReference type="ARBA" id="ARBA00022670"/>
    </source>
</evidence>
<keyword evidence="6" id="KW-0645">Protease</keyword>
<dbReference type="Gene3D" id="1.10.390.20">
    <property type="match status" value="1"/>
</dbReference>
<comment type="catalytic activity">
    <reaction evidence="1">
        <text>Digestion of native collagen in the triple helical region at Xaa-|-Gly bonds. With synthetic peptides, a preference is shown for Gly at P3 and P1', Pro and Ala at P2 and P2', and hydroxyproline, Ala or Arg at P3'.</text>
        <dbReference type="EC" id="3.4.24.3"/>
    </reaction>
</comment>
<evidence type="ECO:0000256" key="4">
    <source>
        <dbReference type="ARBA" id="ARBA00012653"/>
    </source>
</evidence>